<proteinExistence type="predicted"/>
<accession>A0A9K3PA68</accession>
<dbReference type="Proteomes" id="UP000693970">
    <property type="component" value="Unassembled WGS sequence"/>
</dbReference>
<keyword evidence="3" id="KW-1185">Reference proteome</keyword>
<keyword evidence="1" id="KW-0812">Transmembrane</keyword>
<dbReference type="OrthoDB" id="53230at2759"/>
<evidence type="ECO:0000313" key="2">
    <source>
        <dbReference type="EMBL" id="KAG7340138.1"/>
    </source>
</evidence>
<reference evidence="2" key="1">
    <citation type="journal article" date="2021" name="Sci. Rep.">
        <title>Diploid genomic architecture of Nitzschia inconspicua, an elite biomass production diatom.</title>
        <authorList>
            <person name="Oliver A."/>
            <person name="Podell S."/>
            <person name="Pinowska A."/>
            <person name="Traller J.C."/>
            <person name="Smith S.R."/>
            <person name="McClure R."/>
            <person name="Beliaev A."/>
            <person name="Bohutskyi P."/>
            <person name="Hill E.A."/>
            <person name="Rabines A."/>
            <person name="Zheng H."/>
            <person name="Allen L.Z."/>
            <person name="Kuo A."/>
            <person name="Grigoriev I.V."/>
            <person name="Allen A.E."/>
            <person name="Hazlebeck D."/>
            <person name="Allen E.E."/>
        </authorList>
    </citation>
    <scope>NUCLEOTIDE SEQUENCE</scope>
    <source>
        <strain evidence="2">Hildebrandi</strain>
    </source>
</reference>
<feature type="transmembrane region" description="Helical" evidence="1">
    <location>
        <begin position="137"/>
        <end position="158"/>
    </location>
</feature>
<gene>
    <name evidence="2" type="ORF">IV203_006542</name>
</gene>
<sequence length="195" mass="22622">MTSPAPWDPFNLDFNINSDDDDFYDALEDSPVALHDHVDEYGDYESSSEDVGPDSTRTLLDDAHLFDYFSFSHNVTPKAPDFERLRPHILFKSDSIILNDLHVGNWQSEPHHQHQNPAERRWQDIKRISKDIMDRTACFPSCWLLVLCYVMFVMNHLANAAFNWDIPLQRLTGNTVDTTYPSDTCELLLLDGWFL</sequence>
<keyword evidence="1" id="KW-0472">Membrane</keyword>
<reference evidence="2" key="2">
    <citation type="submission" date="2021-04" db="EMBL/GenBank/DDBJ databases">
        <authorList>
            <person name="Podell S."/>
        </authorList>
    </citation>
    <scope>NUCLEOTIDE SEQUENCE</scope>
    <source>
        <strain evidence="2">Hildebrandi</strain>
    </source>
</reference>
<comment type="caution">
    <text evidence="2">The sequence shown here is derived from an EMBL/GenBank/DDBJ whole genome shotgun (WGS) entry which is preliminary data.</text>
</comment>
<organism evidence="2 3">
    <name type="scientific">Nitzschia inconspicua</name>
    <dbReference type="NCBI Taxonomy" id="303405"/>
    <lineage>
        <taxon>Eukaryota</taxon>
        <taxon>Sar</taxon>
        <taxon>Stramenopiles</taxon>
        <taxon>Ochrophyta</taxon>
        <taxon>Bacillariophyta</taxon>
        <taxon>Bacillariophyceae</taxon>
        <taxon>Bacillariophycidae</taxon>
        <taxon>Bacillariales</taxon>
        <taxon>Bacillariaceae</taxon>
        <taxon>Nitzschia</taxon>
    </lineage>
</organism>
<evidence type="ECO:0000313" key="3">
    <source>
        <dbReference type="Proteomes" id="UP000693970"/>
    </source>
</evidence>
<name>A0A9K3PA68_9STRA</name>
<dbReference type="EMBL" id="JAGRRH010000028">
    <property type="protein sequence ID" value="KAG7340138.1"/>
    <property type="molecule type" value="Genomic_DNA"/>
</dbReference>
<keyword evidence="1" id="KW-1133">Transmembrane helix</keyword>
<protein>
    <submittedName>
        <fullName evidence="2">Uncharacterized protein</fullName>
    </submittedName>
</protein>
<evidence type="ECO:0000256" key="1">
    <source>
        <dbReference type="SAM" id="Phobius"/>
    </source>
</evidence>
<dbReference type="AlphaFoldDB" id="A0A9K3PA68"/>